<evidence type="ECO:0000313" key="1">
    <source>
        <dbReference type="EMBL" id="MFC6762222.1"/>
    </source>
</evidence>
<dbReference type="Proteomes" id="UP001596353">
    <property type="component" value="Unassembled WGS sequence"/>
</dbReference>
<protein>
    <submittedName>
        <fullName evidence="1">Uncharacterized protein</fullName>
    </submittedName>
</protein>
<sequence length="92" mass="10161">MSKTVLADLAEALASGQVRVIDLTNTLSPDSPVIVLLTEFGQCAPFRMEKLSRYDADGRLVLEQHFDERTHRHPFRCPRALGDGQGSAIEHG</sequence>
<name>A0ABW2BAI8_9RHOB</name>
<organism evidence="1 2">
    <name type="scientific">Sulfitobacter porphyrae</name>
    <dbReference type="NCBI Taxonomy" id="1246864"/>
    <lineage>
        <taxon>Bacteria</taxon>
        <taxon>Pseudomonadati</taxon>
        <taxon>Pseudomonadota</taxon>
        <taxon>Alphaproteobacteria</taxon>
        <taxon>Rhodobacterales</taxon>
        <taxon>Roseobacteraceae</taxon>
        <taxon>Sulfitobacter</taxon>
    </lineage>
</organism>
<dbReference type="Gene3D" id="3.50.30.50">
    <property type="entry name" value="Putative cyclase"/>
    <property type="match status" value="1"/>
</dbReference>
<dbReference type="EMBL" id="JBHSWG010000004">
    <property type="protein sequence ID" value="MFC6762222.1"/>
    <property type="molecule type" value="Genomic_DNA"/>
</dbReference>
<keyword evidence="2" id="KW-1185">Reference proteome</keyword>
<dbReference type="InterPro" id="IPR037175">
    <property type="entry name" value="KFase_sf"/>
</dbReference>
<evidence type="ECO:0000313" key="2">
    <source>
        <dbReference type="Proteomes" id="UP001596353"/>
    </source>
</evidence>
<comment type="caution">
    <text evidence="1">The sequence shown here is derived from an EMBL/GenBank/DDBJ whole genome shotgun (WGS) entry which is preliminary data.</text>
</comment>
<gene>
    <name evidence="1" type="ORF">ACFQFQ_26220</name>
</gene>
<proteinExistence type="predicted"/>
<accession>A0ABW2BAI8</accession>
<reference evidence="2" key="1">
    <citation type="journal article" date="2019" name="Int. J. Syst. Evol. Microbiol.">
        <title>The Global Catalogue of Microorganisms (GCM) 10K type strain sequencing project: providing services to taxonomists for standard genome sequencing and annotation.</title>
        <authorList>
            <consortium name="The Broad Institute Genomics Platform"/>
            <consortium name="The Broad Institute Genome Sequencing Center for Infectious Disease"/>
            <person name="Wu L."/>
            <person name="Ma J."/>
        </authorList>
    </citation>
    <scope>NUCLEOTIDE SEQUENCE [LARGE SCALE GENOMIC DNA]</scope>
    <source>
        <strain evidence="2">CCUG 66188</strain>
    </source>
</reference>